<dbReference type="InterPro" id="IPR036427">
    <property type="entry name" value="Bromodomain-like_sf"/>
</dbReference>
<gene>
    <name evidence="5" type="ORF">X943_002393</name>
</gene>
<feature type="domain" description="Bromo" evidence="4">
    <location>
        <begin position="59"/>
        <end position="122"/>
    </location>
</feature>
<evidence type="ECO:0000256" key="1">
    <source>
        <dbReference type="ARBA" id="ARBA00023117"/>
    </source>
</evidence>
<dbReference type="InterPro" id="IPR001487">
    <property type="entry name" value="Bromodomain"/>
</dbReference>
<name>A0AAD9G7C0_BABDI</name>
<evidence type="ECO:0000313" key="6">
    <source>
        <dbReference type="Proteomes" id="UP001195914"/>
    </source>
</evidence>
<evidence type="ECO:0000256" key="2">
    <source>
        <dbReference type="PROSITE-ProRule" id="PRU00035"/>
    </source>
</evidence>
<dbReference type="PROSITE" id="PS50014">
    <property type="entry name" value="BROMODOMAIN_2"/>
    <property type="match status" value="1"/>
</dbReference>
<keyword evidence="6" id="KW-1185">Reference proteome</keyword>
<evidence type="ECO:0000313" key="5">
    <source>
        <dbReference type="EMBL" id="KAK1933147.1"/>
    </source>
</evidence>
<dbReference type="SUPFAM" id="SSF47370">
    <property type="entry name" value="Bromodomain"/>
    <property type="match status" value="1"/>
</dbReference>
<dbReference type="Pfam" id="PF00439">
    <property type="entry name" value="Bromodomain"/>
    <property type="match status" value="1"/>
</dbReference>
<dbReference type="SMART" id="SM00297">
    <property type="entry name" value="BROMO"/>
    <property type="match status" value="1"/>
</dbReference>
<dbReference type="Gene3D" id="1.20.920.10">
    <property type="entry name" value="Bromodomain-like"/>
    <property type="match status" value="1"/>
</dbReference>
<comment type="caution">
    <text evidence="5">The sequence shown here is derived from an EMBL/GenBank/DDBJ whole genome shotgun (WGS) entry which is preliminary data.</text>
</comment>
<feature type="compositionally biased region" description="Basic and acidic residues" evidence="3">
    <location>
        <begin position="1"/>
        <end position="18"/>
    </location>
</feature>
<evidence type="ECO:0000256" key="3">
    <source>
        <dbReference type="SAM" id="MobiDB-lite"/>
    </source>
</evidence>
<dbReference type="CDD" id="cd04369">
    <property type="entry name" value="Bromodomain"/>
    <property type="match status" value="1"/>
</dbReference>
<evidence type="ECO:0000259" key="4">
    <source>
        <dbReference type="PROSITE" id="PS50014"/>
    </source>
</evidence>
<accession>A0AAD9G7C0</accession>
<protein>
    <submittedName>
        <fullName evidence="5">Histone acetyltransferase, GCN5-like</fullName>
    </submittedName>
</protein>
<dbReference type="AlphaFoldDB" id="A0AAD9G7C0"/>
<dbReference type="Proteomes" id="UP001195914">
    <property type="component" value="Unassembled WGS sequence"/>
</dbReference>
<reference evidence="5" key="1">
    <citation type="journal article" date="2014" name="Nucleic Acids Res.">
        <title>The evolutionary dynamics of variant antigen genes in Babesia reveal a history of genomic innovation underlying host-parasite interaction.</title>
        <authorList>
            <person name="Jackson A.P."/>
            <person name="Otto T.D."/>
            <person name="Darby A."/>
            <person name="Ramaprasad A."/>
            <person name="Xia D."/>
            <person name="Echaide I.E."/>
            <person name="Farber M."/>
            <person name="Gahlot S."/>
            <person name="Gamble J."/>
            <person name="Gupta D."/>
            <person name="Gupta Y."/>
            <person name="Jackson L."/>
            <person name="Malandrin L."/>
            <person name="Malas T.B."/>
            <person name="Moussa E."/>
            <person name="Nair M."/>
            <person name="Reid A.J."/>
            <person name="Sanders M."/>
            <person name="Sharma J."/>
            <person name="Tracey A."/>
            <person name="Quail M.A."/>
            <person name="Weir W."/>
            <person name="Wastling J.M."/>
            <person name="Hall N."/>
            <person name="Willadsen P."/>
            <person name="Lingelbach K."/>
            <person name="Shiels B."/>
            <person name="Tait A."/>
            <person name="Berriman M."/>
            <person name="Allred D.R."/>
            <person name="Pain A."/>
        </authorList>
    </citation>
    <scope>NUCLEOTIDE SEQUENCE</scope>
    <source>
        <strain evidence="5">1802A</strain>
    </source>
</reference>
<reference evidence="5" key="2">
    <citation type="submission" date="2021-05" db="EMBL/GenBank/DDBJ databases">
        <authorList>
            <person name="Pain A."/>
        </authorList>
    </citation>
    <scope>NUCLEOTIDE SEQUENCE</scope>
    <source>
        <strain evidence="5">1802A</strain>
    </source>
</reference>
<dbReference type="EMBL" id="JAHBMH010000073">
    <property type="protein sequence ID" value="KAK1933147.1"/>
    <property type="molecule type" value="Genomic_DNA"/>
</dbReference>
<organism evidence="5 6">
    <name type="scientific">Babesia divergens</name>
    <dbReference type="NCBI Taxonomy" id="32595"/>
    <lineage>
        <taxon>Eukaryota</taxon>
        <taxon>Sar</taxon>
        <taxon>Alveolata</taxon>
        <taxon>Apicomplexa</taxon>
        <taxon>Aconoidasida</taxon>
        <taxon>Piroplasmida</taxon>
        <taxon>Babesiidae</taxon>
        <taxon>Babesia</taxon>
    </lineage>
</organism>
<feature type="region of interest" description="Disordered" evidence="3">
    <location>
        <begin position="1"/>
        <end position="26"/>
    </location>
</feature>
<proteinExistence type="predicted"/>
<keyword evidence="1 2" id="KW-0103">Bromodomain</keyword>
<sequence>MDDASGHSSERSPEESSHTPKLPASPLATVDQSGVAWALRCAYADILRILTSIGNLSSFSSKTDECPIVEYSRTVKKPMDFNIMWQKVEDLVYLEDPSLFDEDIALIVKNMRAYNPPASLRYQASLVLERRYMSLRRDLVERIANILEDASKRGAQSAALSCDDAQGGVGYVDPTSGFRKRLKRRYPFSEAEQYKSYIRPPRNMHPIIYAVNQTMMGDSSAWEKVGTYLNSPGGLTRVLNAIEIMYARLLDTPYAKMAWFGKFVEPYNRILKEFEYRKFAADMRTSDSVDPNACALLMNRLRTGNYKDSILSFVGKHNMRTFNAMFPRLMDTLNDLHVNPHLVATPTQLRF</sequence>